<evidence type="ECO:0000313" key="2">
    <source>
        <dbReference type="EMBL" id="KAG2838133.1"/>
    </source>
</evidence>
<protein>
    <submittedName>
        <fullName evidence="4">Uncharacterized protein</fullName>
    </submittedName>
</protein>
<proteinExistence type="predicted"/>
<comment type="caution">
    <text evidence="4">The sequence shown here is derived from an EMBL/GenBank/DDBJ whole genome shotgun (WGS) entry which is preliminary data.</text>
</comment>
<feature type="compositionally biased region" description="Polar residues" evidence="1">
    <location>
        <begin position="1"/>
        <end position="25"/>
    </location>
</feature>
<evidence type="ECO:0000313" key="4">
    <source>
        <dbReference type="EMBL" id="KAG2979976.1"/>
    </source>
</evidence>
<dbReference type="AlphaFoldDB" id="A0A8T1G301"/>
<dbReference type="EMBL" id="RCMK01000913">
    <property type="protein sequence ID" value="KAG2908037.1"/>
    <property type="molecule type" value="Genomic_DNA"/>
</dbReference>
<evidence type="ECO:0000313" key="3">
    <source>
        <dbReference type="EMBL" id="KAG2908037.1"/>
    </source>
</evidence>
<organism evidence="4 5">
    <name type="scientific">Phytophthora cactorum</name>
    <dbReference type="NCBI Taxonomy" id="29920"/>
    <lineage>
        <taxon>Eukaryota</taxon>
        <taxon>Sar</taxon>
        <taxon>Stramenopiles</taxon>
        <taxon>Oomycota</taxon>
        <taxon>Peronosporomycetes</taxon>
        <taxon>Peronosporales</taxon>
        <taxon>Peronosporaceae</taxon>
        <taxon>Phytophthora</taxon>
    </lineage>
</organism>
<dbReference type="Proteomes" id="UP000697107">
    <property type="component" value="Unassembled WGS sequence"/>
</dbReference>
<reference evidence="4" key="1">
    <citation type="submission" date="2018-10" db="EMBL/GenBank/DDBJ databases">
        <title>Effector identification in a new, highly contiguous assembly of the strawberry crown rot pathogen Phytophthora cactorum.</title>
        <authorList>
            <person name="Armitage A.D."/>
            <person name="Nellist C.F."/>
            <person name="Bates H."/>
            <person name="Vickerstaff R.J."/>
            <person name="Harrison R.J."/>
        </authorList>
    </citation>
    <scope>NUCLEOTIDE SEQUENCE</scope>
    <source>
        <strain evidence="2">15-7</strain>
        <strain evidence="3">4040</strain>
        <strain evidence="4">P415</strain>
    </source>
</reference>
<dbReference type="Proteomes" id="UP000735874">
    <property type="component" value="Unassembled WGS sequence"/>
</dbReference>
<accession>A0A8T1G301</accession>
<sequence length="100" mass="10938">MANENSATGANGAGTKTSPANRRSSTTQLREKTTTETMHQQEGTPTTAPSSAGAARGTPVMGERLRPWVLYDLYEAQATDTLDLIKDYFRRFLGCDRRPS</sequence>
<feature type="region of interest" description="Disordered" evidence="1">
    <location>
        <begin position="1"/>
        <end position="59"/>
    </location>
</feature>
<dbReference type="EMBL" id="RCML01000347">
    <property type="protein sequence ID" value="KAG2979976.1"/>
    <property type="molecule type" value="Genomic_DNA"/>
</dbReference>
<feature type="compositionally biased region" description="Low complexity" evidence="1">
    <location>
        <begin position="43"/>
        <end position="59"/>
    </location>
</feature>
<dbReference type="Proteomes" id="UP000736787">
    <property type="component" value="Unassembled WGS sequence"/>
</dbReference>
<evidence type="ECO:0000313" key="5">
    <source>
        <dbReference type="Proteomes" id="UP000697107"/>
    </source>
</evidence>
<gene>
    <name evidence="2" type="ORF">PC113_g19712</name>
    <name evidence="3" type="ORF">PC117_g20082</name>
    <name evidence="4" type="ORF">PC118_g11465</name>
</gene>
<evidence type="ECO:0000256" key="1">
    <source>
        <dbReference type="SAM" id="MobiDB-lite"/>
    </source>
</evidence>
<dbReference type="EMBL" id="RCMG01001042">
    <property type="protein sequence ID" value="KAG2838133.1"/>
    <property type="molecule type" value="Genomic_DNA"/>
</dbReference>
<dbReference type="VEuPathDB" id="FungiDB:PC110_g23585"/>
<name>A0A8T1G301_9STRA</name>